<name>A0A368H414_ANCCA</name>
<keyword evidence="3" id="KW-1185">Reference proteome</keyword>
<feature type="compositionally biased region" description="Low complexity" evidence="1">
    <location>
        <begin position="22"/>
        <end position="31"/>
    </location>
</feature>
<dbReference type="AlphaFoldDB" id="A0A368H414"/>
<sequence length="68" mass="7449">MVEVSGPTKKDLQNKPSVNANPPSATTPTAAVRPQKSNDSWSLDDFVEIDSNEVGADQQIHFIHLPFM</sequence>
<evidence type="ECO:0000313" key="3">
    <source>
        <dbReference type="Proteomes" id="UP000252519"/>
    </source>
</evidence>
<protein>
    <submittedName>
        <fullName evidence="2">Uncharacterized protein</fullName>
    </submittedName>
</protein>
<feature type="region of interest" description="Disordered" evidence="1">
    <location>
        <begin position="1"/>
        <end position="39"/>
    </location>
</feature>
<comment type="caution">
    <text evidence="2">The sequence shown here is derived from an EMBL/GenBank/DDBJ whole genome shotgun (WGS) entry which is preliminary data.</text>
</comment>
<dbReference type="Proteomes" id="UP000252519">
    <property type="component" value="Unassembled WGS sequence"/>
</dbReference>
<reference evidence="2 3" key="1">
    <citation type="submission" date="2014-10" db="EMBL/GenBank/DDBJ databases">
        <title>Draft genome of the hookworm Ancylostoma caninum.</title>
        <authorList>
            <person name="Mitreva M."/>
        </authorList>
    </citation>
    <scope>NUCLEOTIDE SEQUENCE [LARGE SCALE GENOMIC DNA]</scope>
    <source>
        <strain evidence="2 3">Baltimore</strain>
    </source>
</reference>
<gene>
    <name evidence="2" type="ORF">ANCCAN_02487</name>
</gene>
<accession>A0A368H414</accession>
<dbReference type="EMBL" id="JOJR01000014">
    <property type="protein sequence ID" value="RCN51334.1"/>
    <property type="molecule type" value="Genomic_DNA"/>
</dbReference>
<organism evidence="2 3">
    <name type="scientific">Ancylostoma caninum</name>
    <name type="common">Dog hookworm</name>
    <dbReference type="NCBI Taxonomy" id="29170"/>
    <lineage>
        <taxon>Eukaryota</taxon>
        <taxon>Metazoa</taxon>
        <taxon>Ecdysozoa</taxon>
        <taxon>Nematoda</taxon>
        <taxon>Chromadorea</taxon>
        <taxon>Rhabditida</taxon>
        <taxon>Rhabditina</taxon>
        <taxon>Rhabditomorpha</taxon>
        <taxon>Strongyloidea</taxon>
        <taxon>Ancylostomatidae</taxon>
        <taxon>Ancylostomatinae</taxon>
        <taxon>Ancylostoma</taxon>
    </lineage>
</organism>
<evidence type="ECO:0000313" key="2">
    <source>
        <dbReference type="EMBL" id="RCN51334.1"/>
    </source>
</evidence>
<proteinExistence type="predicted"/>
<evidence type="ECO:0000256" key="1">
    <source>
        <dbReference type="SAM" id="MobiDB-lite"/>
    </source>
</evidence>